<evidence type="ECO:0000256" key="1">
    <source>
        <dbReference type="SAM" id="MobiDB-lite"/>
    </source>
</evidence>
<sequence>MLGRWWKAGTQFAKLVIVRLVFILSLLILLPLAVLNRQSVGIFVNPMDLIRAEPSGRIFVPLFIALFVIFILGLMVGWVMGRFGGAKKPAQSTAHTMPRAAAMVKAAHNNSQGDTPASRAAPKTALGTPAETESDETHER</sequence>
<accession>A0A937HL04</accession>
<evidence type="ECO:0000256" key="2">
    <source>
        <dbReference type="SAM" id="Phobius"/>
    </source>
</evidence>
<comment type="caution">
    <text evidence="3">The sequence shown here is derived from an EMBL/GenBank/DDBJ whole genome shotgun (WGS) entry which is preliminary data.</text>
</comment>
<evidence type="ECO:0000313" key="3">
    <source>
        <dbReference type="EMBL" id="MBL6762143.1"/>
    </source>
</evidence>
<protein>
    <recommendedName>
        <fullName evidence="5">LapA family protein</fullName>
    </recommendedName>
</protein>
<keyword evidence="2" id="KW-0472">Membrane</keyword>
<evidence type="ECO:0008006" key="5">
    <source>
        <dbReference type="Google" id="ProtNLM"/>
    </source>
</evidence>
<proteinExistence type="predicted"/>
<dbReference type="AlphaFoldDB" id="A0A937HL04"/>
<name>A0A937HL04_9PROT</name>
<dbReference type="EMBL" id="JADHOK010000076">
    <property type="protein sequence ID" value="MBL6762143.1"/>
    <property type="molecule type" value="Genomic_DNA"/>
</dbReference>
<feature type="transmembrane region" description="Helical" evidence="2">
    <location>
        <begin position="12"/>
        <end position="35"/>
    </location>
</feature>
<feature type="transmembrane region" description="Helical" evidence="2">
    <location>
        <begin position="55"/>
        <end position="79"/>
    </location>
</feature>
<gene>
    <name evidence="3" type="ORF">ISQ19_05545</name>
</gene>
<keyword evidence="2" id="KW-1133">Transmembrane helix</keyword>
<keyword evidence="2" id="KW-0812">Transmembrane</keyword>
<dbReference type="Proteomes" id="UP000785783">
    <property type="component" value="Unassembled WGS sequence"/>
</dbReference>
<feature type="region of interest" description="Disordered" evidence="1">
    <location>
        <begin position="103"/>
        <end position="140"/>
    </location>
</feature>
<reference evidence="3" key="1">
    <citation type="submission" date="2020-10" db="EMBL/GenBank/DDBJ databases">
        <title>Microbiome of the Black Sea water column analyzed by genome centric metagenomics.</title>
        <authorList>
            <person name="Cabello-Yeves P.J."/>
            <person name="Callieri C."/>
            <person name="Picazo A."/>
            <person name="Mehrshad M."/>
            <person name="Haro-Moreno J.M."/>
            <person name="Roda-Garcia J."/>
            <person name="Dzembekova N."/>
            <person name="Slabakova V."/>
            <person name="Slabakova N."/>
            <person name="Moncheva S."/>
            <person name="Rodriguez-Valera F."/>
        </authorList>
    </citation>
    <scope>NUCLEOTIDE SEQUENCE</scope>
    <source>
        <strain evidence="3">BS307-5m-G5</strain>
    </source>
</reference>
<evidence type="ECO:0000313" key="4">
    <source>
        <dbReference type="Proteomes" id="UP000785783"/>
    </source>
</evidence>
<organism evidence="3 4">
    <name type="scientific">PS1 clade bacterium</name>
    <dbReference type="NCBI Taxonomy" id="2175152"/>
    <lineage>
        <taxon>Bacteria</taxon>
        <taxon>Pseudomonadati</taxon>
        <taxon>Pseudomonadota</taxon>
        <taxon>Alphaproteobacteria</taxon>
        <taxon>PS1 clade</taxon>
    </lineage>
</organism>